<comment type="catalytic activity">
    <reaction evidence="8">
        <text>a 1,2-diacyl-sn-glycero-3-phospho-L-serine(in) = a 1,2-diacyl-sn-glycero-3-phospho-L-serine(out)</text>
        <dbReference type="Rhea" id="RHEA:38663"/>
        <dbReference type="ChEBI" id="CHEBI:57262"/>
    </reaction>
</comment>
<feature type="region of interest" description="Disordered" evidence="10">
    <location>
        <begin position="471"/>
        <end position="502"/>
    </location>
</feature>
<evidence type="ECO:0000256" key="2">
    <source>
        <dbReference type="ARBA" id="ARBA00004623"/>
    </source>
</evidence>
<keyword evidence="7" id="KW-0472">Membrane</keyword>
<evidence type="ECO:0000256" key="6">
    <source>
        <dbReference type="ARBA" id="ARBA00023055"/>
    </source>
</evidence>
<feature type="region of interest" description="Disordered" evidence="10">
    <location>
        <begin position="338"/>
        <end position="367"/>
    </location>
</feature>
<keyword evidence="12" id="KW-1185">Reference proteome</keyword>
<evidence type="ECO:0000256" key="3">
    <source>
        <dbReference type="ARBA" id="ARBA00009714"/>
    </source>
</evidence>
<dbReference type="GO" id="GO:0034045">
    <property type="term" value="C:phagophore assembly site membrane"/>
    <property type="evidence" value="ECO:0007669"/>
    <property type="project" value="UniProtKB-SubCell"/>
</dbReference>
<organism evidence="11 12">
    <name type="scientific">Ascosphaera apis ARSEF 7405</name>
    <dbReference type="NCBI Taxonomy" id="392613"/>
    <lineage>
        <taxon>Eukaryota</taxon>
        <taxon>Fungi</taxon>
        <taxon>Dikarya</taxon>
        <taxon>Ascomycota</taxon>
        <taxon>Pezizomycotina</taxon>
        <taxon>Eurotiomycetes</taxon>
        <taxon>Eurotiomycetidae</taxon>
        <taxon>Onygenales</taxon>
        <taxon>Ascosphaeraceae</taxon>
        <taxon>Ascosphaera</taxon>
    </lineage>
</organism>
<proteinExistence type="inferred from homology"/>
<dbReference type="Proteomes" id="UP000242877">
    <property type="component" value="Unassembled WGS sequence"/>
</dbReference>
<gene>
    <name evidence="11" type="ORF">AAP_02915</name>
</gene>
<dbReference type="EMBL" id="AZGZ01000011">
    <property type="protein sequence ID" value="KZZ92260.1"/>
    <property type="molecule type" value="Genomic_DNA"/>
</dbReference>
<dbReference type="OrthoDB" id="10645058at2759"/>
<comment type="catalytic activity">
    <reaction evidence="9">
        <text>a 1,2-diacyl-sn-glycero-3-phosphoethanolamine(in) = a 1,2-diacyl-sn-glycero-3-phosphoethanolamine(out)</text>
        <dbReference type="Rhea" id="RHEA:38895"/>
        <dbReference type="ChEBI" id="CHEBI:64612"/>
    </reaction>
</comment>
<sequence length="695" mass="75814">MSFLFSSTQTLFSSFNSVSTYCQKRLIKQCLSSAVDTNSLPLDNISIRWGLRGCTLELKDVKLRLEAIAGTLEASSSFVPRKAQIGIIRLSIPTTGSSAIIVELESADLRLEFVSDENVTHGKPATTGKKTPGSGHKGTDISSAADLHAVIDSASKEDKAELEAALPSVEGAFSNFLRSFRSLFANGPSSLARLVKDGALNRLQIKVKDVSLRVDMKVQDHATSPVPAPMVPVSTILSVADIFMGESTQTTLGDGSAQIERRRQITISSVQALLLSEPEVFETHARFSPPSPRFTMGPPSVSGMEFPPTSCSDDSKVDFAMMQSTIIDDLPADDIVTRNLAENGDRKTMGRRSSANSSGSMQGSADLSQSILVSDLDRSMYMEKSLYLSTTSAMAAQQKLREKEITEIDPIVQMPGAFATSVLYDPYSIGSESNTGEAHCVMDAVDPYASTNSARRILDVDQITVNLLTDENQVEEKTEQGNSTSCRPEDEPSTQAFNKRPKSMMESTTAQEFLAYSAVTVSSSISDTRRLSRHETSKFRPAGQMEEEPDDASNQSANSIEIQVPSIKLHCDIPSGWLIAKMAGRLLSDFKEHGTSSKNEVHNSAGQTQLKLSLRNLVFDFSGRLPPLIFTDDHIKESFHNDTETSHIILCLALRDIEVGWQTIFAETKTTMAIGNFKLRCGSEDMIRGLIFPLE</sequence>
<keyword evidence="5" id="KW-0256">Endoplasmic reticulum</keyword>
<dbReference type="GO" id="GO:0006914">
    <property type="term" value="P:autophagy"/>
    <property type="evidence" value="ECO:0007669"/>
    <property type="project" value="InterPro"/>
</dbReference>
<protein>
    <submittedName>
        <fullName evidence="11">Autophagy-related protein 2</fullName>
    </submittedName>
</protein>
<feature type="compositionally biased region" description="Low complexity" evidence="10">
    <location>
        <begin position="351"/>
        <end position="365"/>
    </location>
</feature>
<evidence type="ECO:0000313" key="12">
    <source>
        <dbReference type="Proteomes" id="UP000242877"/>
    </source>
</evidence>
<evidence type="ECO:0000256" key="1">
    <source>
        <dbReference type="ARBA" id="ARBA00004406"/>
    </source>
</evidence>
<evidence type="ECO:0000256" key="7">
    <source>
        <dbReference type="ARBA" id="ARBA00023136"/>
    </source>
</evidence>
<keyword evidence="4" id="KW-0813">Transport</keyword>
<feature type="region of interest" description="Disordered" evidence="10">
    <location>
        <begin position="525"/>
        <end position="556"/>
    </location>
</feature>
<comment type="similarity">
    <text evidence="3">Belongs to the ATG2 family.</text>
</comment>
<evidence type="ECO:0000313" key="11">
    <source>
        <dbReference type="EMBL" id="KZZ92260.1"/>
    </source>
</evidence>
<evidence type="ECO:0000256" key="10">
    <source>
        <dbReference type="SAM" id="MobiDB-lite"/>
    </source>
</evidence>
<dbReference type="AlphaFoldDB" id="A0A166NTJ1"/>
<keyword evidence="6" id="KW-0445">Lipid transport</keyword>
<feature type="compositionally biased region" description="Basic and acidic residues" evidence="10">
    <location>
        <begin position="527"/>
        <end position="538"/>
    </location>
</feature>
<reference evidence="11 12" key="1">
    <citation type="journal article" date="2016" name="Genome Biol. Evol.">
        <title>Divergent and convergent evolution of fungal pathogenicity.</title>
        <authorList>
            <person name="Shang Y."/>
            <person name="Xiao G."/>
            <person name="Zheng P."/>
            <person name="Cen K."/>
            <person name="Zhan S."/>
            <person name="Wang C."/>
        </authorList>
    </citation>
    <scope>NUCLEOTIDE SEQUENCE [LARGE SCALE GENOMIC DNA]</scope>
    <source>
        <strain evidence="11 12">ARSEF 7405</strain>
    </source>
</reference>
<evidence type="ECO:0000256" key="8">
    <source>
        <dbReference type="ARBA" id="ARBA00024479"/>
    </source>
</evidence>
<evidence type="ECO:0000256" key="5">
    <source>
        <dbReference type="ARBA" id="ARBA00022824"/>
    </source>
</evidence>
<name>A0A166NTJ1_9EURO</name>
<comment type="caution">
    <text evidence="11">The sequence shown here is derived from an EMBL/GenBank/DDBJ whole genome shotgun (WGS) entry which is preliminary data.</text>
</comment>
<dbReference type="GO" id="GO:0006869">
    <property type="term" value="P:lipid transport"/>
    <property type="evidence" value="ECO:0007669"/>
    <property type="project" value="UniProtKB-KW"/>
</dbReference>
<evidence type="ECO:0000256" key="9">
    <source>
        <dbReference type="ARBA" id="ARBA00024615"/>
    </source>
</evidence>
<dbReference type="InterPro" id="IPR026849">
    <property type="entry name" value="ATG2"/>
</dbReference>
<dbReference type="Pfam" id="PF13329">
    <property type="entry name" value="ATG2_CAD"/>
    <property type="match status" value="1"/>
</dbReference>
<dbReference type="GO" id="GO:0005789">
    <property type="term" value="C:endoplasmic reticulum membrane"/>
    <property type="evidence" value="ECO:0007669"/>
    <property type="project" value="UniProtKB-SubCell"/>
</dbReference>
<comment type="subcellular location">
    <subcellularLocation>
        <location evidence="1">Endoplasmic reticulum membrane</location>
        <topology evidence="1">Peripheral membrane protein</topology>
    </subcellularLocation>
    <subcellularLocation>
        <location evidence="2">Preautophagosomal structure membrane</location>
        <topology evidence="2">Peripheral membrane protein</topology>
    </subcellularLocation>
</comment>
<evidence type="ECO:0000256" key="4">
    <source>
        <dbReference type="ARBA" id="ARBA00022448"/>
    </source>
</evidence>
<dbReference type="VEuPathDB" id="FungiDB:AAP_02915"/>
<accession>A0A166NTJ1</accession>